<sequence length="189" mass="21271">MMKQKGFVLLSGMPASGKTAIGRALAERFCWPCLDKDDLLEAEFEKYEDVDLIRRQKLSRLSDLVFEQRAKAQSHGVLVSFWRPIGQPVSYGTATNWLTELQSPVVELHCRCDPTVAQERFAKRKRHPGHNDALRHDTLVQQFAELAAFGPLGTLPCVTIDTSDLTDIDALVDEAAEEVRALLVWPRIL</sequence>
<dbReference type="InterPro" id="IPR027417">
    <property type="entry name" value="P-loop_NTPase"/>
</dbReference>
<reference evidence="1 2" key="1">
    <citation type="submission" date="2019-12" db="EMBL/GenBank/DDBJ databases">
        <title>Genomic-based taxomic classification of the family Erythrobacteraceae.</title>
        <authorList>
            <person name="Xu L."/>
        </authorList>
    </citation>
    <scope>NUCLEOTIDE SEQUENCE [LARGE SCALE GENOMIC DNA]</scope>
    <source>
        <strain evidence="1 2">JCM 16677</strain>
    </source>
</reference>
<accession>A0A845AQY3</accession>
<protein>
    <submittedName>
        <fullName evidence="1">AAA family ATPase</fullName>
    </submittedName>
</protein>
<dbReference type="Gene3D" id="3.40.50.300">
    <property type="entry name" value="P-loop containing nucleotide triphosphate hydrolases"/>
    <property type="match status" value="1"/>
</dbReference>
<proteinExistence type="predicted"/>
<dbReference type="SUPFAM" id="SSF52540">
    <property type="entry name" value="P-loop containing nucleoside triphosphate hydrolases"/>
    <property type="match status" value="1"/>
</dbReference>
<dbReference type="EMBL" id="WTYE01000001">
    <property type="protein sequence ID" value="MXP31879.1"/>
    <property type="molecule type" value="Genomic_DNA"/>
</dbReference>
<dbReference type="Pfam" id="PF13671">
    <property type="entry name" value="AAA_33"/>
    <property type="match status" value="1"/>
</dbReference>
<comment type="caution">
    <text evidence="1">The sequence shown here is derived from an EMBL/GenBank/DDBJ whole genome shotgun (WGS) entry which is preliminary data.</text>
</comment>
<dbReference type="OrthoDB" id="9810372at2"/>
<evidence type="ECO:0000313" key="2">
    <source>
        <dbReference type="Proteomes" id="UP000446786"/>
    </source>
</evidence>
<dbReference type="Proteomes" id="UP000446786">
    <property type="component" value="Unassembled WGS sequence"/>
</dbReference>
<name>A0A845AQY3_9SPHN</name>
<keyword evidence="2" id="KW-1185">Reference proteome</keyword>
<gene>
    <name evidence="1" type="ORF">GRI94_08585</name>
</gene>
<organism evidence="1 2">
    <name type="scientific">Parerythrobacter jejuensis</name>
    <dbReference type="NCBI Taxonomy" id="795812"/>
    <lineage>
        <taxon>Bacteria</taxon>
        <taxon>Pseudomonadati</taxon>
        <taxon>Pseudomonadota</taxon>
        <taxon>Alphaproteobacteria</taxon>
        <taxon>Sphingomonadales</taxon>
        <taxon>Erythrobacteraceae</taxon>
        <taxon>Parerythrobacter</taxon>
    </lineage>
</organism>
<evidence type="ECO:0000313" key="1">
    <source>
        <dbReference type="EMBL" id="MXP31879.1"/>
    </source>
</evidence>
<dbReference type="RefSeq" id="WP_160779279.1">
    <property type="nucleotide sequence ID" value="NZ_BAAAZF010000001.1"/>
</dbReference>
<dbReference type="AlphaFoldDB" id="A0A845AQY3"/>